<evidence type="ECO:0000313" key="2">
    <source>
        <dbReference type="EMBL" id="KAG2434563.1"/>
    </source>
</evidence>
<dbReference type="GO" id="GO:0016810">
    <property type="term" value="F:hydrolase activity, acting on carbon-nitrogen (but not peptide) bonds"/>
    <property type="evidence" value="ECO:0007669"/>
    <property type="project" value="UniProtKB-ARBA"/>
</dbReference>
<dbReference type="Gene3D" id="3.60.110.10">
    <property type="entry name" value="Carbon-nitrogen hydrolase"/>
    <property type="match status" value="1"/>
</dbReference>
<evidence type="ECO:0000313" key="3">
    <source>
        <dbReference type="Proteomes" id="UP000613740"/>
    </source>
</evidence>
<dbReference type="PROSITE" id="PS50263">
    <property type="entry name" value="CN_HYDROLASE"/>
    <property type="match status" value="1"/>
</dbReference>
<dbReference type="PANTHER" id="PTHR23088:SF27">
    <property type="entry name" value="DEAMINATED GLUTATHIONE AMIDASE"/>
    <property type="match status" value="1"/>
</dbReference>
<dbReference type="InterPro" id="IPR003010">
    <property type="entry name" value="C-N_Hydrolase"/>
</dbReference>
<protein>
    <recommendedName>
        <fullName evidence="1">CN hydrolase domain-containing protein</fullName>
    </recommendedName>
</protein>
<dbReference type="Pfam" id="PF00795">
    <property type="entry name" value="CN_hydrolase"/>
    <property type="match status" value="1"/>
</dbReference>
<dbReference type="InterPro" id="IPR036526">
    <property type="entry name" value="C-N_Hydrolase_sf"/>
</dbReference>
<proteinExistence type="predicted"/>
<comment type="caution">
    <text evidence="2">The sequence shown here is derived from an EMBL/GenBank/DDBJ whole genome shotgun (WGS) entry which is preliminary data.</text>
</comment>
<dbReference type="SUPFAM" id="SSF56317">
    <property type="entry name" value="Carbon-nitrogen hydrolase"/>
    <property type="match status" value="1"/>
</dbReference>
<accession>A0A835W276</accession>
<dbReference type="EMBL" id="JAEHOD010000056">
    <property type="protein sequence ID" value="KAG2434563.1"/>
    <property type="molecule type" value="Genomic_DNA"/>
</dbReference>
<reference evidence="2" key="1">
    <citation type="journal article" date="2020" name="bioRxiv">
        <title>Comparative genomics of Chlamydomonas.</title>
        <authorList>
            <person name="Craig R.J."/>
            <person name="Hasan A.R."/>
            <person name="Ness R.W."/>
            <person name="Keightley P.D."/>
        </authorList>
    </citation>
    <scope>NUCLEOTIDE SEQUENCE</scope>
    <source>
        <strain evidence="2">CCAP 11/173</strain>
    </source>
</reference>
<dbReference type="AlphaFoldDB" id="A0A835W276"/>
<gene>
    <name evidence="2" type="ORF">HYH02_012229</name>
</gene>
<keyword evidence="3" id="KW-1185">Reference proteome</keyword>
<dbReference type="PANTHER" id="PTHR23088">
    <property type="entry name" value="NITRILASE-RELATED"/>
    <property type="match status" value="1"/>
</dbReference>
<evidence type="ECO:0000259" key="1">
    <source>
        <dbReference type="PROSITE" id="PS50263"/>
    </source>
</evidence>
<sequence>MGSDWEFWVLAVPSAFTVITGAAHWEVLLRARAIECQAYVVAAAQAGRHNAKRESYGHAIIVDPWGTVIARLPDPAATGIAVADLELGPGGLLAATRQRMPCQQHRAKGRAAYAAGAGAGAGAGAD</sequence>
<dbReference type="Proteomes" id="UP000613740">
    <property type="component" value="Unassembled WGS sequence"/>
</dbReference>
<feature type="domain" description="CN hydrolase" evidence="1">
    <location>
        <begin position="1"/>
        <end position="87"/>
    </location>
</feature>
<organism evidence="2 3">
    <name type="scientific">Chlamydomonas schloesseri</name>
    <dbReference type="NCBI Taxonomy" id="2026947"/>
    <lineage>
        <taxon>Eukaryota</taxon>
        <taxon>Viridiplantae</taxon>
        <taxon>Chlorophyta</taxon>
        <taxon>core chlorophytes</taxon>
        <taxon>Chlorophyceae</taxon>
        <taxon>CS clade</taxon>
        <taxon>Chlamydomonadales</taxon>
        <taxon>Chlamydomonadaceae</taxon>
        <taxon>Chlamydomonas</taxon>
    </lineage>
</organism>
<name>A0A835W276_9CHLO</name>
<dbReference type="OrthoDB" id="10250282at2759"/>